<dbReference type="RefSeq" id="WP_204021087.1">
    <property type="nucleotide sequence ID" value="NZ_BOOW01000006.1"/>
</dbReference>
<organism evidence="2 3">
    <name type="scientific">Sinosporangium siamense</name>
    <dbReference type="NCBI Taxonomy" id="1367973"/>
    <lineage>
        <taxon>Bacteria</taxon>
        <taxon>Bacillati</taxon>
        <taxon>Actinomycetota</taxon>
        <taxon>Actinomycetes</taxon>
        <taxon>Streptosporangiales</taxon>
        <taxon>Streptosporangiaceae</taxon>
        <taxon>Sinosporangium</taxon>
    </lineage>
</organism>
<keyword evidence="1" id="KW-0472">Membrane</keyword>
<sequence>MNSDPSAVWLTAEWAVEGKPPGSVEDYQILKHSKGPLLHEDFTQIIARFSTGTPELLPQVTIAWVGDKANTRLILAIHRWTGYDGRGRRIATSRYFSVLYHWAAEYHLSYEALFHALDGSAPPSDDLVEFAVQPHLATVGDTIRATAMGTAALLLTGRHVCVLEGGALSMDDRLRFLDAVAAFLPYGMRTRLTASTWSSSASTDKIRLSFASHPGSDKVIPIVWGEPVSPSYLPEHAQTYLDLLTHHPDPAELIVRLAMERDPLTFKPEGCAGAVEVLENICVSTGRGYGEYAVRLHKVERTLTRYADAAGNGWLSEMNTAVGQLIDLKWSAEDFFDAERRRYRKLIRDRRLLASRPPEGMRADVYAVLLTVGYGQALGPEDVEEILTDVPEPSLELIAALSSMEPAVVRSLPRLLSKEAMEGAFAFMQTGTLAEVAAEEGQATWLMALACNELVARGSGGRQDPCIAEALNAHDYLIDVIRELHPPESAHHRFTGHRVMLQAAYGDALDGDELKEIFSRVLVPGAGPLIAAASSLYGSGAGRVLLDAAFHQVEKTPLPAGVLDAVKGDLLKPELAGAPPKLPWPSALHRGIRRFLRRGRRPARSSRSGDGKSSWMSPAMVYTLRAIAISIVVFVIALGVGYLIAQAL</sequence>
<proteinExistence type="predicted"/>
<evidence type="ECO:0000313" key="2">
    <source>
        <dbReference type="EMBL" id="GII90584.1"/>
    </source>
</evidence>
<gene>
    <name evidence="2" type="ORF">Ssi02_08150</name>
</gene>
<keyword evidence="1" id="KW-0812">Transmembrane</keyword>
<dbReference type="Proteomes" id="UP000606172">
    <property type="component" value="Unassembled WGS sequence"/>
</dbReference>
<dbReference type="EMBL" id="BOOW01000006">
    <property type="protein sequence ID" value="GII90584.1"/>
    <property type="molecule type" value="Genomic_DNA"/>
</dbReference>
<name>A0A919RDT4_9ACTN</name>
<evidence type="ECO:0000313" key="3">
    <source>
        <dbReference type="Proteomes" id="UP000606172"/>
    </source>
</evidence>
<reference evidence="2" key="1">
    <citation type="submission" date="2021-01" db="EMBL/GenBank/DDBJ databases">
        <title>Whole genome shotgun sequence of Sinosporangium siamense NBRC 109515.</title>
        <authorList>
            <person name="Komaki H."/>
            <person name="Tamura T."/>
        </authorList>
    </citation>
    <scope>NUCLEOTIDE SEQUENCE</scope>
    <source>
        <strain evidence="2">NBRC 109515</strain>
    </source>
</reference>
<protein>
    <submittedName>
        <fullName evidence="2">Uncharacterized protein</fullName>
    </submittedName>
</protein>
<feature type="transmembrane region" description="Helical" evidence="1">
    <location>
        <begin position="622"/>
        <end position="645"/>
    </location>
</feature>
<keyword evidence="3" id="KW-1185">Reference proteome</keyword>
<comment type="caution">
    <text evidence="2">The sequence shown here is derived from an EMBL/GenBank/DDBJ whole genome shotgun (WGS) entry which is preliminary data.</text>
</comment>
<keyword evidence="1" id="KW-1133">Transmembrane helix</keyword>
<dbReference type="AlphaFoldDB" id="A0A919RDT4"/>
<accession>A0A919RDT4</accession>
<evidence type="ECO:0000256" key="1">
    <source>
        <dbReference type="SAM" id="Phobius"/>
    </source>
</evidence>